<name>A0ABV0KQ53_9CYAN</name>
<gene>
    <name evidence="2" type="ORF">NDI38_22170</name>
</gene>
<dbReference type="Proteomes" id="UP001476950">
    <property type="component" value="Unassembled WGS sequence"/>
</dbReference>
<keyword evidence="1" id="KW-0732">Signal</keyword>
<reference evidence="2 3" key="1">
    <citation type="submission" date="2022-04" db="EMBL/GenBank/DDBJ databases">
        <title>Positive selection, recombination, and allopatry shape intraspecific diversity of widespread and dominant cyanobacteria.</title>
        <authorList>
            <person name="Wei J."/>
            <person name="Shu W."/>
            <person name="Hu C."/>
        </authorList>
    </citation>
    <scope>NUCLEOTIDE SEQUENCE [LARGE SCALE GENOMIC DNA]</scope>
    <source>
        <strain evidence="2 3">AS-A4</strain>
    </source>
</reference>
<dbReference type="Gene3D" id="3.10.450.50">
    <property type="match status" value="1"/>
</dbReference>
<evidence type="ECO:0000313" key="2">
    <source>
        <dbReference type="EMBL" id="MEP1061141.1"/>
    </source>
</evidence>
<dbReference type="SUPFAM" id="SSF54427">
    <property type="entry name" value="NTF2-like"/>
    <property type="match status" value="1"/>
</dbReference>
<accession>A0ABV0KQ53</accession>
<protein>
    <submittedName>
        <fullName evidence="2">Nuclear transport factor 2 family protein</fullName>
    </submittedName>
</protein>
<dbReference type="InterPro" id="IPR032710">
    <property type="entry name" value="NTF2-like_dom_sf"/>
</dbReference>
<feature type="chain" id="PRO_5045413798" evidence="1">
    <location>
        <begin position="30"/>
        <end position="182"/>
    </location>
</feature>
<comment type="caution">
    <text evidence="2">The sequence shown here is derived from an EMBL/GenBank/DDBJ whole genome shotgun (WGS) entry which is preliminary data.</text>
</comment>
<dbReference type="RefSeq" id="WP_190448388.1">
    <property type="nucleotide sequence ID" value="NZ_JAMPLM010000028.1"/>
</dbReference>
<organism evidence="2 3">
    <name type="scientific">Stenomitos frigidus AS-A4</name>
    <dbReference type="NCBI Taxonomy" id="2933935"/>
    <lineage>
        <taxon>Bacteria</taxon>
        <taxon>Bacillati</taxon>
        <taxon>Cyanobacteriota</taxon>
        <taxon>Cyanophyceae</taxon>
        <taxon>Leptolyngbyales</taxon>
        <taxon>Leptolyngbyaceae</taxon>
        <taxon>Stenomitos</taxon>
    </lineage>
</organism>
<dbReference type="EMBL" id="JAMPLM010000028">
    <property type="protein sequence ID" value="MEP1061141.1"/>
    <property type="molecule type" value="Genomic_DNA"/>
</dbReference>
<keyword evidence="3" id="KW-1185">Reference proteome</keyword>
<feature type="signal peptide" evidence="1">
    <location>
        <begin position="1"/>
        <end position="29"/>
    </location>
</feature>
<evidence type="ECO:0000256" key="1">
    <source>
        <dbReference type="SAM" id="SignalP"/>
    </source>
</evidence>
<evidence type="ECO:0000313" key="3">
    <source>
        <dbReference type="Proteomes" id="UP001476950"/>
    </source>
</evidence>
<proteinExistence type="predicted"/>
<sequence length="182" mass="20150">MKVDRVSILLASLWLGLTLSATCSTVATAQQAPDLIKQSRTSAMSERQIRDILDAMAKATQQQDVDGIVKYMAPKIAIKMTLRLGKASQQLSLTREQYRQYLEQGFALLQRYDSQYKNLKIQIASSGQTGTATYTLLEEATLKGQPGTLVSTSQETVKFERLKGQILATAVTSKSTIEMKRI</sequence>